<accession>A0A498QKU5</accession>
<dbReference type="Proteomes" id="UP000268285">
    <property type="component" value="Unassembled WGS sequence"/>
</dbReference>
<proteinExistence type="predicted"/>
<gene>
    <name evidence="1" type="ORF">LAUMK142_00143</name>
</gene>
<evidence type="ECO:0000313" key="2">
    <source>
        <dbReference type="Proteomes" id="UP000268285"/>
    </source>
</evidence>
<dbReference type="EMBL" id="UPHU01000001">
    <property type="protein sequence ID" value="VBA45874.1"/>
    <property type="molecule type" value="Genomic_DNA"/>
</dbReference>
<evidence type="ECO:0000313" key="1">
    <source>
        <dbReference type="EMBL" id="VBA45874.1"/>
    </source>
</evidence>
<keyword evidence="2" id="KW-1185">Reference proteome</keyword>
<reference evidence="1 2" key="1">
    <citation type="submission" date="2018-09" db="EMBL/GenBank/DDBJ databases">
        <authorList>
            <person name="Tagini F."/>
        </authorList>
    </citation>
    <scope>NUCLEOTIDE SEQUENCE [LARGE SCALE GENOMIC DNA]</scope>
    <source>
        <strain evidence="1 2">MK142</strain>
    </source>
</reference>
<protein>
    <submittedName>
        <fullName evidence="1">Uncharacterized protein</fullName>
    </submittedName>
</protein>
<organism evidence="1 2">
    <name type="scientific">Mycobacterium pseudokansasii</name>
    <dbReference type="NCBI Taxonomy" id="2341080"/>
    <lineage>
        <taxon>Bacteria</taxon>
        <taxon>Bacillati</taxon>
        <taxon>Actinomycetota</taxon>
        <taxon>Actinomycetes</taxon>
        <taxon>Mycobacteriales</taxon>
        <taxon>Mycobacteriaceae</taxon>
        <taxon>Mycobacterium</taxon>
    </lineage>
</organism>
<dbReference type="OrthoDB" id="3766519at2"/>
<name>A0A498QKU5_9MYCO</name>
<dbReference type="AlphaFoldDB" id="A0A498QKU5"/>
<sequence length="132" mass="14000">MNAGMWAPTVPLEVPDVGRRPVAGQREARTGGRPALFGASEQALVSKIEPAIVDLIRAGQGEGDVRELNPVSAARLIEAMFDAVTFPDLAVDPVEIVEFTLVALLSDPARLPEIRSAADALEISAEPAHPLR</sequence>